<proteinExistence type="predicted"/>
<gene>
    <name evidence="2" type="ORF">A3841_04965</name>
</gene>
<dbReference type="STRING" id="1797110.A3841_04965"/>
<dbReference type="PANTHER" id="PTHR43441">
    <property type="entry name" value="RIBOSOMAL-PROTEIN-SERINE ACETYLTRANSFERASE"/>
    <property type="match status" value="1"/>
</dbReference>
<dbReference type="Gene3D" id="3.40.630.30">
    <property type="match status" value="1"/>
</dbReference>
<dbReference type="GO" id="GO:0005737">
    <property type="term" value="C:cytoplasm"/>
    <property type="evidence" value="ECO:0007669"/>
    <property type="project" value="TreeGrafter"/>
</dbReference>
<dbReference type="InterPro" id="IPR000182">
    <property type="entry name" value="GNAT_dom"/>
</dbReference>
<protein>
    <recommendedName>
        <fullName evidence="1">N-acetyltransferase domain-containing protein</fullName>
    </recommendedName>
</protein>
<accession>A0A1Q5P9G2</accession>
<dbReference type="PANTHER" id="PTHR43441:SF11">
    <property type="entry name" value="RIBOSOMAL-PROTEIN-SERINE ACETYLTRANSFERASE"/>
    <property type="match status" value="1"/>
</dbReference>
<reference evidence="2 3" key="1">
    <citation type="submission" date="2016-03" db="EMBL/GenBank/DDBJ databases">
        <title>Genome sequence of Pontibacter sp. nov., of the family cytophagaceae, isolated from marine sediment of the Yellow Sea, China.</title>
        <authorList>
            <person name="Zhang G."/>
            <person name="Zhang R."/>
        </authorList>
    </citation>
    <scope>NUCLEOTIDE SEQUENCE [LARGE SCALE GENOMIC DNA]</scope>
    <source>
        <strain evidence="2 3">S10-8</strain>
    </source>
</reference>
<feature type="domain" description="N-acetyltransferase" evidence="1">
    <location>
        <begin position="14"/>
        <end position="175"/>
    </location>
</feature>
<dbReference type="PROSITE" id="PS51186">
    <property type="entry name" value="GNAT"/>
    <property type="match status" value="1"/>
</dbReference>
<dbReference type="EMBL" id="LVWA01000011">
    <property type="protein sequence ID" value="OKL38880.1"/>
    <property type="molecule type" value="Genomic_DNA"/>
</dbReference>
<organism evidence="2 3">
    <name type="scientific">Pontibacter flavimaris</name>
    <dbReference type="NCBI Taxonomy" id="1797110"/>
    <lineage>
        <taxon>Bacteria</taxon>
        <taxon>Pseudomonadati</taxon>
        <taxon>Bacteroidota</taxon>
        <taxon>Cytophagia</taxon>
        <taxon>Cytophagales</taxon>
        <taxon>Hymenobacteraceae</taxon>
        <taxon>Pontibacter</taxon>
    </lineage>
</organism>
<dbReference type="AlphaFoldDB" id="A0A1Q5P9G2"/>
<evidence type="ECO:0000259" key="1">
    <source>
        <dbReference type="PROSITE" id="PS51186"/>
    </source>
</evidence>
<dbReference type="CDD" id="cd04301">
    <property type="entry name" value="NAT_SF"/>
    <property type="match status" value="1"/>
</dbReference>
<dbReference type="GO" id="GO:1990189">
    <property type="term" value="F:protein N-terminal-serine acetyltransferase activity"/>
    <property type="evidence" value="ECO:0007669"/>
    <property type="project" value="TreeGrafter"/>
</dbReference>
<dbReference type="SUPFAM" id="SSF55729">
    <property type="entry name" value="Acyl-CoA N-acyltransferases (Nat)"/>
    <property type="match status" value="1"/>
</dbReference>
<dbReference type="Proteomes" id="UP000186551">
    <property type="component" value="Unassembled WGS sequence"/>
</dbReference>
<keyword evidence="3" id="KW-1185">Reference proteome</keyword>
<dbReference type="InterPro" id="IPR016181">
    <property type="entry name" value="Acyl_CoA_acyltransferase"/>
</dbReference>
<dbReference type="RefSeq" id="WP_073854368.1">
    <property type="nucleotide sequence ID" value="NZ_LVWA01000011.1"/>
</dbReference>
<dbReference type="GO" id="GO:0008999">
    <property type="term" value="F:protein-N-terminal-alanine acetyltransferase activity"/>
    <property type="evidence" value="ECO:0007669"/>
    <property type="project" value="TreeGrafter"/>
</dbReference>
<comment type="caution">
    <text evidence="2">The sequence shown here is derived from an EMBL/GenBank/DDBJ whole genome shotgun (WGS) entry which is preliminary data.</text>
</comment>
<name>A0A1Q5P9G2_9BACT</name>
<dbReference type="InterPro" id="IPR051908">
    <property type="entry name" value="Ribosomal_N-acetyltransferase"/>
</dbReference>
<dbReference type="OrthoDB" id="9811523at2"/>
<evidence type="ECO:0000313" key="3">
    <source>
        <dbReference type="Proteomes" id="UP000186551"/>
    </source>
</evidence>
<dbReference type="Pfam" id="PF13302">
    <property type="entry name" value="Acetyltransf_3"/>
    <property type="match status" value="1"/>
</dbReference>
<evidence type="ECO:0000313" key="2">
    <source>
        <dbReference type="EMBL" id="OKL38880.1"/>
    </source>
</evidence>
<sequence>MLSVSPVVLTTKRLLLRELTPAIFNQLFLKKTKEEIMTYLHLQTDQQFEEMEERYTKGITTYFHDFKGFHLLDRETKQVIGHCDFHTWVPGHRRAEVGYAMTNPKYKNKGLMTEALETILTFGFRQMDLYRVEALIADYNTPSLQLVQHFGFKREGRLRNHYLVGGQLEDSIMFSLLKPEFEEWQARQQKQSG</sequence>